<reference evidence="1 2" key="1">
    <citation type="submission" date="2017-12" db="EMBL/GenBank/DDBJ databases">
        <title>Sequencing the genomes of 1000 Actinobacteria strains.</title>
        <authorList>
            <person name="Klenk H.-P."/>
        </authorList>
    </citation>
    <scope>NUCLEOTIDE SEQUENCE [LARGE SCALE GENOMIC DNA]</scope>
    <source>
        <strain evidence="1 2">DSM 45165</strain>
    </source>
</reference>
<dbReference type="AlphaFoldDB" id="A0A2N3WER9"/>
<sequence length="160" mass="17708">MRVSWLTVVSLPRPNRYRVRVPLPSLGRLSSRTNLKAVSSGRHRNAAKAAGDEVVEDKELTSYLAALAPDSDPESTGTGSRFGDAQVYQLRMNLIASQQLKEIAVARNLTPQALAQEWILERLSWEGQAASAQERRHSDAMTDEFHIPAGTFDQQPLVGR</sequence>
<organism evidence="1 2">
    <name type="scientific">Amycolatopsis echigonensis</name>
    <dbReference type="NCBI Taxonomy" id="2576905"/>
    <lineage>
        <taxon>Bacteria</taxon>
        <taxon>Bacillati</taxon>
        <taxon>Actinomycetota</taxon>
        <taxon>Actinomycetes</taxon>
        <taxon>Pseudonocardiales</taxon>
        <taxon>Pseudonocardiaceae</taxon>
        <taxon>Amycolatopsis</taxon>
    </lineage>
</organism>
<evidence type="ECO:0000313" key="2">
    <source>
        <dbReference type="Proteomes" id="UP000233750"/>
    </source>
</evidence>
<protein>
    <submittedName>
        <fullName evidence="1">Uncharacterized protein</fullName>
    </submittedName>
</protein>
<dbReference type="EMBL" id="PJMY01000003">
    <property type="protein sequence ID" value="PKV92394.1"/>
    <property type="molecule type" value="Genomic_DNA"/>
</dbReference>
<name>A0A2N3WER9_9PSEU</name>
<accession>A0A2N3WER9</accession>
<evidence type="ECO:0000313" key="1">
    <source>
        <dbReference type="EMBL" id="PKV92394.1"/>
    </source>
</evidence>
<keyword evidence="2" id="KW-1185">Reference proteome</keyword>
<proteinExistence type="predicted"/>
<dbReference type="Proteomes" id="UP000233750">
    <property type="component" value="Unassembled WGS sequence"/>
</dbReference>
<comment type="caution">
    <text evidence="1">The sequence shown here is derived from an EMBL/GenBank/DDBJ whole genome shotgun (WGS) entry which is preliminary data.</text>
</comment>
<gene>
    <name evidence="1" type="ORF">ATK30_3194</name>
</gene>